<dbReference type="EMBL" id="BSXW01012513">
    <property type="protein sequence ID" value="GMF65879.1"/>
    <property type="molecule type" value="Genomic_DNA"/>
</dbReference>
<name>A0A9W7DD72_9STRA</name>
<dbReference type="AlphaFoldDB" id="A0A9W7DD72"/>
<keyword evidence="2" id="KW-1185">Reference proteome</keyword>
<reference evidence="1" key="1">
    <citation type="submission" date="2023-04" db="EMBL/GenBank/DDBJ databases">
        <title>Phytophthora lilii NBRC 32176.</title>
        <authorList>
            <person name="Ichikawa N."/>
            <person name="Sato H."/>
            <person name="Tonouchi N."/>
        </authorList>
    </citation>
    <scope>NUCLEOTIDE SEQUENCE</scope>
    <source>
        <strain evidence="1">NBRC 32176</strain>
    </source>
</reference>
<protein>
    <submittedName>
        <fullName evidence="1">Unnamed protein product</fullName>
    </submittedName>
</protein>
<organism evidence="1 2">
    <name type="scientific">Phytophthora lilii</name>
    <dbReference type="NCBI Taxonomy" id="2077276"/>
    <lineage>
        <taxon>Eukaryota</taxon>
        <taxon>Sar</taxon>
        <taxon>Stramenopiles</taxon>
        <taxon>Oomycota</taxon>
        <taxon>Peronosporomycetes</taxon>
        <taxon>Peronosporales</taxon>
        <taxon>Peronosporaceae</taxon>
        <taxon>Phytophthora</taxon>
    </lineage>
</organism>
<evidence type="ECO:0000313" key="2">
    <source>
        <dbReference type="Proteomes" id="UP001165083"/>
    </source>
</evidence>
<gene>
    <name evidence="1" type="ORF">Plil01_001846700</name>
</gene>
<sequence length="72" mass="7611">MIPAPKMRSANGMDSQVVHDGTPPTLTLVSSLLSIPNVCLRLAAASFVSSGGRPPVANFLEPWIIVAARNLR</sequence>
<proteinExistence type="predicted"/>
<comment type="caution">
    <text evidence="1">The sequence shown here is derived from an EMBL/GenBank/DDBJ whole genome shotgun (WGS) entry which is preliminary data.</text>
</comment>
<accession>A0A9W7DD72</accession>
<evidence type="ECO:0000313" key="1">
    <source>
        <dbReference type="EMBL" id="GMF65879.1"/>
    </source>
</evidence>
<dbReference type="Proteomes" id="UP001165083">
    <property type="component" value="Unassembled WGS sequence"/>
</dbReference>